<sequence length="148" mass="17163">MHFRCQQFLFVFFTPMTQAEIIILFLDIPRYIAVRNLDQYAADHCSTSAYSLSPISRDPIPHSFRSFGLPYHLISLSLSLSPLLFDVSFSFYAHFLQYSPVPYPVRSCFPQTSPQAFLSILFPLNLHRHSLSLLNWLRLVQVSDPYSK</sequence>
<proteinExistence type="evidence at transcript level"/>
<evidence type="ECO:0000313" key="1">
    <source>
        <dbReference type="EMBL" id="JAC13945.1"/>
    </source>
</evidence>
<feature type="non-terminal residue" evidence="1">
    <location>
        <position position="148"/>
    </location>
</feature>
<reference evidence="1" key="1">
    <citation type="journal article" date="2014" name="PLoS Negl. Trop. Dis.">
        <title>An updated insight into the Sialotranscriptome of Triatoma infestans: developmental stage and geographic variations.</title>
        <authorList>
            <person name="Schwarz A."/>
            <person name="Medrano-Mercado N."/>
            <person name="Schaub G.A."/>
            <person name="Struchiner C.J."/>
            <person name="Bargues M.D."/>
            <person name="Levy M.Z."/>
            <person name="Ribeiro J.M."/>
        </authorList>
    </citation>
    <scope>NUCLEOTIDE SEQUENCE</scope>
    <source>
        <strain evidence="1">Chile</strain>
        <tissue evidence="1">Salivary glands</tissue>
    </source>
</reference>
<dbReference type="EMBL" id="GBBI01004767">
    <property type="protein sequence ID" value="JAC13945.1"/>
    <property type="molecule type" value="mRNA"/>
</dbReference>
<protein>
    <submittedName>
        <fullName evidence="1">Putative secreted protein</fullName>
    </submittedName>
</protein>
<dbReference type="AlphaFoldDB" id="A0A023EXK2"/>
<name>A0A023EXK2_TRIIF</name>
<organism evidence="1">
    <name type="scientific">Triatoma infestans</name>
    <name type="common">Assassin bug</name>
    <dbReference type="NCBI Taxonomy" id="30076"/>
    <lineage>
        <taxon>Eukaryota</taxon>
        <taxon>Metazoa</taxon>
        <taxon>Ecdysozoa</taxon>
        <taxon>Arthropoda</taxon>
        <taxon>Hexapoda</taxon>
        <taxon>Insecta</taxon>
        <taxon>Pterygota</taxon>
        <taxon>Neoptera</taxon>
        <taxon>Paraneoptera</taxon>
        <taxon>Hemiptera</taxon>
        <taxon>Heteroptera</taxon>
        <taxon>Panheteroptera</taxon>
        <taxon>Cimicomorpha</taxon>
        <taxon>Reduviidae</taxon>
        <taxon>Triatominae</taxon>
        <taxon>Triatoma</taxon>
    </lineage>
</organism>
<accession>A0A023EXK2</accession>